<organism evidence="6 7">
    <name type="scientific">Paenisporosarcina cavernae</name>
    <dbReference type="NCBI Taxonomy" id="2320858"/>
    <lineage>
        <taxon>Bacteria</taxon>
        <taxon>Bacillati</taxon>
        <taxon>Bacillota</taxon>
        <taxon>Bacilli</taxon>
        <taxon>Bacillales</taxon>
        <taxon>Caryophanaceae</taxon>
        <taxon>Paenisporosarcina</taxon>
    </lineage>
</organism>
<sequence length="634" mass="70355">MPIIARKRLRFIVVLFLLLFMSVTIRQGYVQITKHQELKEKALENWDRTLPFKEARGKIVDRNGRLIVGNTLAPSLYFMPAQNSDIENVAEKLSPILQVDKKKLHDQLSKRTFLITIAPEGKHLTLQQVKEVHQLQLPGVYAGVDMIRYYPYEQMLARLLGFTGYDGEGLAGLEYQYNDYLSSTSSSLRLVTDAKGQSLPHENDRWKTGTEGANLQLTIDLAIQKVVERELSQAMEYYDAEQALALVADPNNGEILALSSFPSFDPLSYQSVSPSIYNQNLPATMTFEPGSTFKIITLAAALEEKKVNLQKEHFYDPGYAIVEGARLKCWKREGHKDQTFLEVVENSCNPGFIELGRRVGPTKLQQYIRAFGFGEKTNAGIAGESKGILFSGDRYGPVEHATTSFGQGISVTALQQVQAVSAAINGGKLYRPSIVKQVLDNNSGDNLLQKKSPFIRQVISEETSKEVREALESVVAVGSGRNAFRENLRIGGKTGTAQKVINGKYAEDAFIVSFMGFAPITKPQVVVYVAIDHPKVGMQFGGVVAAPIVGRIMEDIAPILPIDPQKGQLEKEYRWGDELVKEVPSLEGQLKESVLELQEPFKIEWHGTGSTIISQLPKAGVKLPLGGTIHLYLQ</sequence>
<dbReference type="AlphaFoldDB" id="A0A385YR18"/>
<dbReference type="Gene3D" id="3.90.1310.10">
    <property type="entry name" value="Penicillin-binding protein 2a (Domain 2)"/>
    <property type="match status" value="1"/>
</dbReference>
<dbReference type="Proteomes" id="UP000265725">
    <property type="component" value="Chromosome"/>
</dbReference>
<dbReference type="RefSeq" id="WP_119882899.1">
    <property type="nucleotide sequence ID" value="NZ_CP032418.1"/>
</dbReference>
<dbReference type="SUPFAM" id="SSF54184">
    <property type="entry name" value="Penicillin-binding protein 2x (pbp-2x), c-terminal domain"/>
    <property type="match status" value="1"/>
</dbReference>
<dbReference type="InterPro" id="IPR001460">
    <property type="entry name" value="PCN-bd_Tpept"/>
</dbReference>
<proteinExistence type="inferred from homology"/>
<dbReference type="Gene3D" id="3.30.450.330">
    <property type="match status" value="1"/>
</dbReference>
<dbReference type="GO" id="GO:0071555">
    <property type="term" value="P:cell wall organization"/>
    <property type="evidence" value="ECO:0007669"/>
    <property type="project" value="TreeGrafter"/>
</dbReference>
<accession>A0A385YR18</accession>
<feature type="domain" description="Penicillin-binding protein transpeptidase" evidence="4">
    <location>
        <begin position="244"/>
        <end position="554"/>
    </location>
</feature>
<dbReference type="InterPro" id="IPR012338">
    <property type="entry name" value="Beta-lactam/transpept-like"/>
</dbReference>
<dbReference type="KEGG" id="paek:D3873_04415"/>
<dbReference type="Pfam" id="PF00905">
    <property type="entry name" value="Transpeptidase"/>
    <property type="match status" value="1"/>
</dbReference>
<feature type="domain" description="Penicillin-binding protein dimerisation" evidence="5">
    <location>
        <begin position="55"/>
        <end position="199"/>
    </location>
</feature>
<evidence type="ECO:0000313" key="6">
    <source>
        <dbReference type="EMBL" id="AYC29159.1"/>
    </source>
</evidence>
<dbReference type="Gene3D" id="3.40.710.10">
    <property type="entry name" value="DD-peptidase/beta-lactamase superfamily"/>
    <property type="match status" value="1"/>
</dbReference>
<comment type="similarity">
    <text evidence="2">Belongs to the transpeptidase family.</text>
</comment>
<evidence type="ECO:0000256" key="1">
    <source>
        <dbReference type="ARBA" id="ARBA00004370"/>
    </source>
</evidence>
<dbReference type="SUPFAM" id="SSF56519">
    <property type="entry name" value="Penicillin binding protein dimerisation domain"/>
    <property type="match status" value="1"/>
</dbReference>
<dbReference type="SUPFAM" id="SSF56601">
    <property type="entry name" value="beta-lactamase/transpeptidase-like"/>
    <property type="match status" value="1"/>
</dbReference>
<dbReference type="Pfam" id="PF03717">
    <property type="entry name" value="PBP_dimer"/>
    <property type="match status" value="1"/>
</dbReference>
<evidence type="ECO:0000259" key="4">
    <source>
        <dbReference type="Pfam" id="PF00905"/>
    </source>
</evidence>
<protein>
    <submittedName>
        <fullName evidence="6">Stage V sporulation protein D</fullName>
    </submittedName>
</protein>
<dbReference type="PANTHER" id="PTHR30627:SF1">
    <property type="entry name" value="PEPTIDOGLYCAN D,D-TRANSPEPTIDASE FTSI"/>
    <property type="match status" value="1"/>
</dbReference>
<evidence type="ECO:0000256" key="3">
    <source>
        <dbReference type="ARBA" id="ARBA00023136"/>
    </source>
</evidence>
<keyword evidence="7" id="KW-1185">Reference proteome</keyword>
<evidence type="ECO:0000256" key="2">
    <source>
        <dbReference type="ARBA" id="ARBA00007171"/>
    </source>
</evidence>
<dbReference type="GO" id="GO:0005886">
    <property type="term" value="C:plasma membrane"/>
    <property type="evidence" value="ECO:0007669"/>
    <property type="project" value="TreeGrafter"/>
</dbReference>
<dbReference type="OrthoDB" id="9770103at2"/>
<name>A0A385YR18_9BACL</name>
<keyword evidence="3" id="KW-0472">Membrane</keyword>
<dbReference type="GO" id="GO:0008658">
    <property type="term" value="F:penicillin binding"/>
    <property type="evidence" value="ECO:0007669"/>
    <property type="project" value="InterPro"/>
</dbReference>
<evidence type="ECO:0000313" key="7">
    <source>
        <dbReference type="Proteomes" id="UP000265725"/>
    </source>
</evidence>
<gene>
    <name evidence="6" type="ORF">D3873_04415</name>
</gene>
<dbReference type="EMBL" id="CP032418">
    <property type="protein sequence ID" value="AYC29159.1"/>
    <property type="molecule type" value="Genomic_DNA"/>
</dbReference>
<dbReference type="InterPro" id="IPR005311">
    <property type="entry name" value="PBP_dimer"/>
</dbReference>
<dbReference type="InterPro" id="IPR050515">
    <property type="entry name" value="Beta-lactam/transpept"/>
</dbReference>
<evidence type="ECO:0000259" key="5">
    <source>
        <dbReference type="Pfam" id="PF03717"/>
    </source>
</evidence>
<dbReference type="PANTHER" id="PTHR30627">
    <property type="entry name" value="PEPTIDOGLYCAN D,D-TRANSPEPTIDASE"/>
    <property type="match status" value="1"/>
</dbReference>
<dbReference type="InterPro" id="IPR036138">
    <property type="entry name" value="PBP_dimer_sf"/>
</dbReference>
<comment type="subcellular location">
    <subcellularLocation>
        <location evidence="1">Membrane</location>
    </subcellularLocation>
</comment>
<reference evidence="7" key="1">
    <citation type="submission" date="2018-09" db="EMBL/GenBank/DDBJ databases">
        <authorList>
            <person name="Zhu H."/>
        </authorList>
    </citation>
    <scope>NUCLEOTIDE SEQUENCE [LARGE SCALE GENOMIC DNA]</scope>
    <source>
        <strain evidence="7">K2R23-3</strain>
    </source>
</reference>